<dbReference type="Proteomes" id="UP000235371">
    <property type="component" value="Unassembled WGS sequence"/>
</dbReference>
<dbReference type="OrthoDB" id="3564242at2759"/>
<dbReference type="InParanoid" id="A0A2J6T9J2"/>
<gene>
    <name evidence="2" type="ORF">K444DRAFT_663731</name>
</gene>
<dbReference type="RefSeq" id="XP_024736591.1">
    <property type="nucleotide sequence ID" value="XM_024886870.1"/>
</dbReference>
<keyword evidence="3" id="KW-1185">Reference proteome</keyword>
<sequence length="356" mass="39745">MATWSNTGTPTESQSLVPDMSGTIQYTTPYPNQYSNPHSTPQIPISGKDIQPPVGNAPQVNRDATQQEVNFQAENPFIQAPVGNASTVNKDAAQQQVNFQAGNPLVHPPGGTASQVNSDAAQQQANSQAVNPFFRKTAPAKQSYYTPRLQCLLMNHLQEALQDDPLCPKNFFMHARVIEELIYHKELAMDNPILYEFGLTSLPGVNHVDISIYVYKVPAGLSVRGRNHYRVDAFAVGFDETGWMINGAYGDLCRGFLSMEWYNDKSLYTFDWDRMEFKDLLRLLRRSAMRNFDDRGNLRSAVEQVRVEAELGDLYPGRIGQPPALAPNAMHTFPNWSLPLNNPFVNVPTVNSPSVQ</sequence>
<name>A0A2J6T9J2_9HELO</name>
<dbReference type="AlphaFoldDB" id="A0A2J6T9J2"/>
<feature type="compositionally biased region" description="Low complexity" evidence="1">
    <location>
        <begin position="113"/>
        <end position="128"/>
    </location>
</feature>
<dbReference type="GeneID" id="36594947"/>
<reference evidence="2 3" key="1">
    <citation type="submission" date="2016-04" db="EMBL/GenBank/DDBJ databases">
        <title>A degradative enzymes factory behind the ericoid mycorrhizal symbiosis.</title>
        <authorList>
            <consortium name="DOE Joint Genome Institute"/>
            <person name="Martino E."/>
            <person name="Morin E."/>
            <person name="Grelet G."/>
            <person name="Kuo A."/>
            <person name="Kohler A."/>
            <person name="Daghino S."/>
            <person name="Barry K."/>
            <person name="Choi C."/>
            <person name="Cichocki N."/>
            <person name="Clum A."/>
            <person name="Copeland A."/>
            <person name="Hainaut M."/>
            <person name="Haridas S."/>
            <person name="Labutti K."/>
            <person name="Lindquist E."/>
            <person name="Lipzen A."/>
            <person name="Khouja H.-R."/>
            <person name="Murat C."/>
            <person name="Ohm R."/>
            <person name="Olson A."/>
            <person name="Spatafora J."/>
            <person name="Veneault-Fourrey C."/>
            <person name="Henrissat B."/>
            <person name="Grigoriev I."/>
            <person name="Martin F."/>
            <person name="Perotto S."/>
        </authorList>
    </citation>
    <scope>NUCLEOTIDE SEQUENCE [LARGE SCALE GENOMIC DNA]</scope>
    <source>
        <strain evidence="2 3">E</strain>
    </source>
</reference>
<feature type="region of interest" description="Disordered" evidence="1">
    <location>
        <begin position="102"/>
        <end position="128"/>
    </location>
</feature>
<proteinExistence type="predicted"/>
<evidence type="ECO:0000313" key="3">
    <source>
        <dbReference type="Proteomes" id="UP000235371"/>
    </source>
</evidence>
<evidence type="ECO:0000256" key="1">
    <source>
        <dbReference type="SAM" id="MobiDB-lite"/>
    </source>
</evidence>
<dbReference type="EMBL" id="KZ613813">
    <property type="protein sequence ID" value="PMD59687.1"/>
    <property type="molecule type" value="Genomic_DNA"/>
</dbReference>
<organism evidence="2 3">
    <name type="scientific">Hyaloscypha bicolor E</name>
    <dbReference type="NCBI Taxonomy" id="1095630"/>
    <lineage>
        <taxon>Eukaryota</taxon>
        <taxon>Fungi</taxon>
        <taxon>Dikarya</taxon>
        <taxon>Ascomycota</taxon>
        <taxon>Pezizomycotina</taxon>
        <taxon>Leotiomycetes</taxon>
        <taxon>Helotiales</taxon>
        <taxon>Hyaloscyphaceae</taxon>
        <taxon>Hyaloscypha</taxon>
        <taxon>Hyaloscypha bicolor</taxon>
    </lineage>
</organism>
<accession>A0A2J6T9J2</accession>
<feature type="compositionally biased region" description="Polar residues" evidence="1">
    <location>
        <begin position="1"/>
        <end position="43"/>
    </location>
</feature>
<feature type="region of interest" description="Disordered" evidence="1">
    <location>
        <begin position="1"/>
        <end position="60"/>
    </location>
</feature>
<protein>
    <submittedName>
        <fullName evidence="2">Uncharacterized protein</fullName>
    </submittedName>
</protein>
<evidence type="ECO:0000313" key="2">
    <source>
        <dbReference type="EMBL" id="PMD59687.1"/>
    </source>
</evidence>